<dbReference type="Proteomes" id="UP000050969">
    <property type="component" value="Unassembled WGS sequence"/>
</dbReference>
<dbReference type="Gene3D" id="3.40.50.300">
    <property type="entry name" value="P-loop containing nucleotide triphosphate hydrolases"/>
    <property type="match status" value="1"/>
</dbReference>
<comment type="caution">
    <text evidence="11">The sequence shown here is derived from an EMBL/GenBank/DDBJ whole genome shotgun (WGS) entry which is preliminary data.</text>
</comment>
<dbReference type="InterPro" id="IPR003136">
    <property type="entry name" value="Cytidylate_kin"/>
</dbReference>
<dbReference type="EC" id="2.7.4.25" evidence="9"/>
<gene>
    <name evidence="9" type="primary">cmk</name>
    <name evidence="11" type="ORF">IV56_GL001413</name>
</gene>
<evidence type="ECO:0000313" key="11">
    <source>
        <dbReference type="EMBL" id="KRO18282.1"/>
    </source>
</evidence>
<dbReference type="PATRIC" id="fig|1293598.4.peg.1478"/>
<dbReference type="FunFam" id="3.40.50.300:FF:000484">
    <property type="entry name" value="Cytidylate kinase"/>
    <property type="match status" value="1"/>
</dbReference>
<dbReference type="PANTHER" id="PTHR21299">
    <property type="entry name" value="CYTIDYLATE KINASE/PANTOATE-BETA-ALANINE LIGASE"/>
    <property type="match status" value="1"/>
</dbReference>
<dbReference type="HAMAP" id="MF_00238">
    <property type="entry name" value="Cytidyl_kinase_type1"/>
    <property type="match status" value="1"/>
</dbReference>
<keyword evidence="12" id="KW-1185">Reference proteome</keyword>
<dbReference type="GO" id="GO:0015949">
    <property type="term" value="P:nucleobase-containing small molecule interconversion"/>
    <property type="evidence" value="ECO:0007669"/>
    <property type="project" value="TreeGrafter"/>
</dbReference>
<feature type="binding site" evidence="9">
    <location>
        <begin position="27"/>
        <end position="35"/>
    </location>
    <ligand>
        <name>ATP</name>
        <dbReference type="ChEBI" id="CHEBI:30616"/>
    </ligand>
</feature>
<dbReference type="STRING" id="1293598.IV56_GL001413"/>
<dbReference type="GO" id="GO:0005829">
    <property type="term" value="C:cytosol"/>
    <property type="evidence" value="ECO:0007669"/>
    <property type="project" value="TreeGrafter"/>
</dbReference>
<keyword evidence="6 9" id="KW-0067">ATP-binding</keyword>
<evidence type="ECO:0000256" key="9">
    <source>
        <dbReference type="HAMAP-Rule" id="MF_00238"/>
    </source>
</evidence>
<evidence type="ECO:0000256" key="8">
    <source>
        <dbReference type="ARBA" id="ARBA00048478"/>
    </source>
</evidence>
<keyword evidence="3 9" id="KW-0808">Transferase</keyword>
<dbReference type="PANTHER" id="PTHR21299:SF2">
    <property type="entry name" value="CYTIDYLATE KINASE"/>
    <property type="match status" value="1"/>
</dbReference>
<keyword evidence="4 9" id="KW-0547">Nucleotide-binding</keyword>
<keyword evidence="5 9" id="KW-0418">Kinase</keyword>
<evidence type="ECO:0000256" key="1">
    <source>
        <dbReference type="ARBA" id="ARBA00009427"/>
    </source>
</evidence>
<comment type="subcellular location">
    <subcellularLocation>
        <location evidence="9">Cytoplasm</location>
    </subcellularLocation>
</comment>
<comment type="catalytic activity">
    <reaction evidence="7 9">
        <text>dCMP + ATP = dCDP + ADP</text>
        <dbReference type="Rhea" id="RHEA:25094"/>
        <dbReference type="ChEBI" id="CHEBI:30616"/>
        <dbReference type="ChEBI" id="CHEBI:57566"/>
        <dbReference type="ChEBI" id="CHEBI:58593"/>
        <dbReference type="ChEBI" id="CHEBI:456216"/>
        <dbReference type="EC" id="2.7.4.25"/>
    </reaction>
</comment>
<dbReference type="SUPFAM" id="SSF52540">
    <property type="entry name" value="P-loop containing nucleoside triphosphate hydrolases"/>
    <property type="match status" value="1"/>
</dbReference>
<evidence type="ECO:0000256" key="2">
    <source>
        <dbReference type="ARBA" id="ARBA00022490"/>
    </source>
</evidence>
<reference evidence="11 12" key="1">
    <citation type="journal article" date="2015" name="Genome Announc.">
        <title>Expanding the biotechnology potential of lactobacilli through comparative genomics of 213 strains and associated genera.</title>
        <authorList>
            <person name="Sun Z."/>
            <person name="Harris H.M."/>
            <person name="McCann A."/>
            <person name="Guo C."/>
            <person name="Argimon S."/>
            <person name="Zhang W."/>
            <person name="Yang X."/>
            <person name="Jeffery I.B."/>
            <person name="Cooney J.C."/>
            <person name="Kagawa T.F."/>
            <person name="Liu W."/>
            <person name="Song Y."/>
            <person name="Salvetti E."/>
            <person name="Wrobel A."/>
            <person name="Rasinkangas P."/>
            <person name="Parkhill J."/>
            <person name="Rea M.C."/>
            <person name="O'Sullivan O."/>
            <person name="Ritari J."/>
            <person name="Douillard F.P."/>
            <person name="Paul Ross R."/>
            <person name="Yang R."/>
            <person name="Briner A.E."/>
            <person name="Felis G.E."/>
            <person name="de Vos W.M."/>
            <person name="Barrangou R."/>
            <person name="Klaenhammer T.R."/>
            <person name="Caufield P.W."/>
            <person name="Cui Y."/>
            <person name="Zhang H."/>
            <person name="O'Toole P.W."/>
        </authorList>
    </citation>
    <scope>NUCLEOTIDE SEQUENCE [LARGE SCALE GENOMIC DNA]</scope>
    <source>
        <strain evidence="11 12">DSM 24301</strain>
    </source>
</reference>
<sequence>MPVDADVSRLSFGILKERFEMQIAIDGPASAGKSTIAKLVAKQLGFIYCDTGAMYRAVTLLAIQRDIDFGDEAKIMTALQNAEITFKPGETDQLVFLNGEDISLAIRQPDVTNNVSQVSAHPRVREAMVAKQRAIASQNNIVMDGRDIGTTVLPNAELKIFMVASVEERARRRFAENQRKGIETPLATLVQEIEARDQKDTTREVSPLRQADDAIRIDTTALSIDQVVAKILDLAADRAN</sequence>
<organism evidence="11 12">
    <name type="scientific">Lacticaseibacillus saniviri JCM 17471 = DSM 24301</name>
    <dbReference type="NCBI Taxonomy" id="1293598"/>
    <lineage>
        <taxon>Bacteria</taxon>
        <taxon>Bacillati</taxon>
        <taxon>Bacillota</taxon>
        <taxon>Bacilli</taxon>
        <taxon>Lactobacillales</taxon>
        <taxon>Lactobacillaceae</taxon>
        <taxon>Lacticaseibacillus</taxon>
    </lineage>
</organism>
<evidence type="ECO:0000259" key="10">
    <source>
        <dbReference type="Pfam" id="PF02224"/>
    </source>
</evidence>
<keyword evidence="2 9" id="KW-0963">Cytoplasm</keyword>
<evidence type="ECO:0000256" key="5">
    <source>
        <dbReference type="ARBA" id="ARBA00022777"/>
    </source>
</evidence>
<dbReference type="GO" id="GO:0036430">
    <property type="term" value="F:CMP kinase activity"/>
    <property type="evidence" value="ECO:0007669"/>
    <property type="project" value="RHEA"/>
</dbReference>
<accession>A0A0R2N5D4</accession>
<comment type="catalytic activity">
    <reaction evidence="8 9">
        <text>CMP + ATP = CDP + ADP</text>
        <dbReference type="Rhea" id="RHEA:11600"/>
        <dbReference type="ChEBI" id="CHEBI:30616"/>
        <dbReference type="ChEBI" id="CHEBI:58069"/>
        <dbReference type="ChEBI" id="CHEBI:60377"/>
        <dbReference type="ChEBI" id="CHEBI:456216"/>
        <dbReference type="EC" id="2.7.4.25"/>
    </reaction>
</comment>
<dbReference type="InterPro" id="IPR011994">
    <property type="entry name" value="Cytidylate_kinase_dom"/>
</dbReference>
<feature type="domain" description="Cytidylate kinase" evidence="10">
    <location>
        <begin position="23"/>
        <end position="235"/>
    </location>
</feature>
<name>A0A0R2N5D4_9LACO</name>
<evidence type="ECO:0000313" key="12">
    <source>
        <dbReference type="Proteomes" id="UP000050969"/>
    </source>
</evidence>
<dbReference type="InterPro" id="IPR027417">
    <property type="entry name" value="P-loop_NTPase"/>
</dbReference>
<proteinExistence type="inferred from homology"/>
<evidence type="ECO:0000256" key="4">
    <source>
        <dbReference type="ARBA" id="ARBA00022741"/>
    </source>
</evidence>
<dbReference type="GO" id="GO:0005524">
    <property type="term" value="F:ATP binding"/>
    <property type="evidence" value="ECO:0007669"/>
    <property type="project" value="UniProtKB-UniRule"/>
</dbReference>
<dbReference type="Pfam" id="PF02224">
    <property type="entry name" value="Cytidylate_kin"/>
    <property type="match status" value="1"/>
</dbReference>
<comment type="similarity">
    <text evidence="1 9">Belongs to the cytidylate kinase family. Type 1 subfamily.</text>
</comment>
<dbReference type="GO" id="GO:0036431">
    <property type="term" value="F:dCMP kinase activity"/>
    <property type="evidence" value="ECO:0007669"/>
    <property type="project" value="InterPro"/>
</dbReference>
<dbReference type="AlphaFoldDB" id="A0A0R2N5D4"/>
<dbReference type="GO" id="GO:0006220">
    <property type="term" value="P:pyrimidine nucleotide metabolic process"/>
    <property type="evidence" value="ECO:0007669"/>
    <property type="project" value="UniProtKB-UniRule"/>
</dbReference>
<dbReference type="NCBIfam" id="TIGR00017">
    <property type="entry name" value="cmk"/>
    <property type="match status" value="1"/>
</dbReference>
<evidence type="ECO:0000256" key="6">
    <source>
        <dbReference type="ARBA" id="ARBA00022840"/>
    </source>
</evidence>
<dbReference type="EMBL" id="JQCE01000005">
    <property type="protein sequence ID" value="KRO18282.1"/>
    <property type="molecule type" value="Genomic_DNA"/>
</dbReference>
<protein>
    <recommendedName>
        <fullName evidence="9">Cytidylate kinase</fullName>
        <shortName evidence="9">CK</shortName>
        <ecNumber evidence="9">2.7.4.25</ecNumber>
    </recommendedName>
    <alternativeName>
        <fullName evidence="9">Cytidine monophosphate kinase</fullName>
        <shortName evidence="9">CMP kinase</shortName>
    </alternativeName>
</protein>
<dbReference type="CDD" id="cd02020">
    <property type="entry name" value="CMPK"/>
    <property type="match status" value="1"/>
</dbReference>
<evidence type="ECO:0000256" key="7">
    <source>
        <dbReference type="ARBA" id="ARBA00047615"/>
    </source>
</evidence>
<evidence type="ECO:0000256" key="3">
    <source>
        <dbReference type="ARBA" id="ARBA00022679"/>
    </source>
</evidence>